<accession>A0A3B4A3D9</accession>
<dbReference type="InterPro" id="IPR020568">
    <property type="entry name" value="Ribosomal_Su5_D2-typ_SF"/>
</dbReference>
<reference evidence="2" key="1">
    <citation type="submission" date="2025-08" db="UniProtKB">
        <authorList>
            <consortium name="Ensembl"/>
        </authorList>
    </citation>
    <scope>IDENTIFICATION</scope>
</reference>
<organism evidence="2 3">
    <name type="scientific">Periophthalmus magnuspinnatus</name>
    <dbReference type="NCBI Taxonomy" id="409849"/>
    <lineage>
        <taxon>Eukaryota</taxon>
        <taxon>Metazoa</taxon>
        <taxon>Chordata</taxon>
        <taxon>Craniata</taxon>
        <taxon>Vertebrata</taxon>
        <taxon>Euteleostomi</taxon>
        <taxon>Actinopterygii</taxon>
        <taxon>Neopterygii</taxon>
        <taxon>Teleostei</taxon>
        <taxon>Neoteleostei</taxon>
        <taxon>Acanthomorphata</taxon>
        <taxon>Gobiaria</taxon>
        <taxon>Gobiiformes</taxon>
        <taxon>Gobioidei</taxon>
        <taxon>Gobiidae</taxon>
        <taxon>Oxudercinae</taxon>
        <taxon>Periophthalmus</taxon>
    </lineage>
</organism>
<dbReference type="InterPro" id="IPR014721">
    <property type="entry name" value="Ribsml_uS5_D2-typ_fold_subgr"/>
</dbReference>
<name>A0A3B4A3D9_9GOBI</name>
<dbReference type="Gene3D" id="3.30.230.10">
    <property type="match status" value="1"/>
</dbReference>
<dbReference type="AlphaFoldDB" id="A0A3B4A3D9"/>
<dbReference type="GO" id="GO:0005840">
    <property type="term" value="C:ribosome"/>
    <property type="evidence" value="ECO:0007669"/>
    <property type="project" value="InterPro"/>
</dbReference>
<dbReference type="Ensembl" id="ENSPMGT00000012340.1">
    <property type="protein sequence ID" value="ENSPMGP00000011557.1"/>
    <property type="gene ID" value="ENSPMGG00000009575.1"/>
</dbReference>
<dbReference type="STRING" id="409849.ENSPMGP00000011557"/>
<dbReference type="Proteomes" id="UP000261520">
    <property type="component" value="Unplaced"/>
</dbReference>
<dbReference type="Pfam" id="PF03719">
    <property type="entry name" value="Ribosomal_S5_C"/>
    <property type="match status" value="1"/>
</dbReference>
<protein>
    <recommendedName>
        <fullName evidence="1">Small ribosomal subunit protein uS5 C-terminal domain-containing protein</fullName>
    </recommendedName>
</protein>
<evidence type="ECO:0000259" key="1">
    <source>
        <dbReference type="Pfam" id="PF03719"/>
    </source>
</evidence>
<proteinExistence type="predicted"/>
<evidence type="ECO:0000313" key="3">
    <source>
        <dbReference type="Proteomes" id="UP000261520"/>
    </source>
</evidence>
<dbReference type="SUPFAM" id="SSF54211">
    <property type="entry name" value="Ribosomal protein S5 domain 2-like"/>
    <property type="match status" value="1"/>
</dbReference>
<sequence length="79" mass="8907">MMADIDDYYTAVRGCTVTLGNFAKATFDSISKTYSYVTLDLWKETVFAKFPYQEITDHLAKHDSRVNMQRGQAAVTATS</sequence>
<evidence type="ECO:0000313" key="2">
    <source>
        <dbReference type="Ensembl" id="ENSPMGP00000011557.1"/>
    </source>
</evidence>
<reference evidence="2" key="2">
    <citation type="submission" date="2025-09" db="UniProtKB">
        <authorList>
            <consortium name="Ensembl"/>
        </authorList>
    </citation>
    <scope>IDENTIFICATION</scope>
</reference>
<dbReference type="GO" id="GO:0003735">
    <property type="term" value="F:structural constituent of ribosome"/>
    <property type="evidence" value="ECO:0007669"/>
    <property type="project" value="InterPro"/>
</dbReference>
<dbReference type="InterPro" id="IPR005324">
    <property type="entry name" value="Ribosomal_uS5_C"/>
</dbReference>
<feature type="domain" description="Small ribosomal subunit protein uS5 C-terminal" evidence="1">
    <location>
        <begin position="2"/>
        <end position="44"/>
    </location>
</feature>
<keyword evidence="3" id="KW-1185">Reference proteome</keyword>
<dbReference type="GO" id="GO:0006412">
    <property type="term" value="P:translation"/>
    <property type="evidence" value="ECO:0007669"/>
    <property type="project" value="InterPro"/>
</dbReference>